<dbReference type="GO" id="GO:0006297">
    <property type="term" value="P:nucleotide-excision repair, DNA gap filling"/>
    <property type="evidence" value="ECO:0007669"/>
    <property type="project" value="TreeGrafter"/>
</dbReference>
<dbReference type="PANTHER" id="PTHR17598:SF13">
    <property type="entry name" value="DNA POLYMERASE DELTA SUBUNIT 3"/>
    <property type="match status" value="1"/>
</dbReference>
<dbReference type="InParanoid" id="G8Y8G0"/>
<dbReference type="EMBL" id="FO082049">
    <property type="protein sequence ID" value="CCE83724.1"/>
    <property type="molecule type" value="Genomic_DNA"/>
</dbReference>
<gene>
    <name evidence="6" type="primary">Piso0_004310</name>
    <name evidence="6" type="ORF">GNLVRS01_PISO0K14068g</name>
    <name evidence="7" type="ORF">GNLVRS01_PISO0L14069g</name>
</gene>
<evidence type="ECO:0000256" key="3">
    <source>
        <dbReference type="ARBA" id="ARBA00022705"/>
    </source>
</evidence>
<dbReference type="InterPro" id="IPR019038">
    <property type="entry name" value="POLD3"/>
</dbReference>
<feature type="compositionally biased region" description="Basic and acidic residues" evidence="5">
    <location>
        <begin position="265"/>
        <end position="274"/>
    </location>
</feature>
<dbReference type="GO" id="GO:0006271">
    <property type="term" value="P:DNA strand elongation involved in DNA replication"/>
    <property type="evidence" value="ECO:0007669"/>
    <property type="project" value="TreeGrafter"/>
</dbReference>
<proteinExistence type="predicted"/>
<dbReference type="Proteomes" id="UP000005222">
    <property type="component" value="Chromosome L"/>
</dbReference>
<keyword evidence="8" id="KW-1185">Reference proteome</keyword>
<evidence type="ECO:0000256" key="5">
    <source>
        <dbReference type="SAM" id="MobiDB-lite"/>
    </source>
</evidence>
<dbReference type="PANTHER" id="PTHR17598">
    <property type="entry name" value="DNA POLYMERASE DELTA SUBUNIT 3"/>
    <property type="match status" value="1"/>
</dbReference>
<evidence type="ECO:0000313" key="6">
    <source>
        <dbReference type="EMBL" id="CCE83724.1"/>
    </source>
</evidence>
<accession>G8Y8G0</accession>
<dbReference type="OrthoDB" id="514823at2759"/>
<feature type="compositionally biased region" description="Low complexity" evidence="5">
    <location>
        <begin position="364"/>
        <end position="375"/>
    </location>
</feature>
<dbReference type="GO" id="GO:0003887">
    <property type="term" value="F:DNA-directed DNA polymerase activity"/>
    <property type="evidence" value="ECO:0007669"/>
    <property type="project" value="TreeGrafter"/>
</dbReference>
<keyword evidence="4" id="KW-0539">Nucleus</keyword>
<feature type="compositionally biased region" description="Polar residues" evidence="5">
    <location>
        <begin position="222"/>
        <end position="234"/>
    </location>
</feature>
<feature type="compositionally biased region" description="Basic and acidic residues" evidence="5">
    <location>
        <begin position="210"/>
        <end position="221"/>
    </location>
</feature>
<feature type="compositionally biased region" description="Polar residues" evidence="5">
    <location>
        <begin position="392"/>
        <end position="405"/>
    </location>
</feature>
<feature type="compositionally biased region" description="Basic and acidic residues" evidence="5">
    <location>
        <begin position="185"/>
        <end position="201"/>
    </location>
</feature>
<evidence type="ECO:0000256" key="4">
    <source>
        <dbReference type="ARBA" id="ARBA00023242"/>
    </source>
</evidence>
<sequence>MTTDASSNEYDALSKCLIVNREVVTYHTIARSFNLHINQAKSLLYDFYRQNRDTLTASFVISGHSSRGIEVRLSKDETRLEEDAKDFDKINGIHVYSLCQKDLQVSNVDIAVEESKHPTQYDKVDDIFTRGMIKGLDLVAGEIVLPPAERKSTASSTISTPNQSPTKRKLKSAGLSSGYVSRKAQKSEPSKENRASTRPKTDLLSNYTSRKGENSKQRTTEQRSATEPVSSGYQYRSRKLEKKAPKERVIVSNDGQEGLEENDNEIPKQEERSSSTKNTQKNVSDLNNLFNDEFSDESDHQEEAPEPIMVGTKAGDAADDNEEQSSAVTGSHDAKSKPAPTTASKKELPKDPNQKQLDMDTLRASKSTSPSSETKPAQENEPKESKVDESGYITSYRKNNTSGNTKGDKKKAQASLMNFFKPK</sequence>
<dbReference type="HOGENOM" id="CLU_055143_0_0_1"/>
<dbReference type="STRING" id="559304.G8Y8G0"/>
<dbReference type="GO" id="GO:0043625">
    <property type="term" value="C:delta DNA polymerase complex"/>
    <property type="evidence" value="ECO:0007669"/>
    <property type="project" value="InterPro"/>
</dbReference>
<feature type="compositionally biased region" description="Polar residues" evidence="5">
    <location>
        <begin position="153"/>
        <end position="165"/>
    </location>
</feature>
<reference evidence="8" key="2">
    <citation type="journal article" date="2012" name="G3 (Bethesda)">
        <title>Pichia sorbitophila, an interspecies yeast hybrid reveals early steps of genome resolution following polyploidization.</title>
        <authorList>
            <person name="Leh Louis V."/>
            <person name="Despons L."/>
            <person name="Friedrich A."/>
            <person name="Martin T."/>
            <person name="Durrens P."/>
            <person name="Casaregola S."/>
            <person name="Neuveglise C."/>
            <person name="Fairhead C."/>
            <person name="Marck C."/>
            <person name="Cruz J.A."/>
            <person name="Straub M.L."/>
            <person name="Kugler V."/>
            <person name="Sacerdot C."/>
            <person name="Uzunov Z."/>
            <person name="Thierry A."/>
            <person name="Weiss S."/>
            <person name="Bleykasten C."/>
            <person name="De Montigny J."/>
            <person name="Jacques N."/>
            <person name="Jung P."/>
            <person name="Lemaire M."/>
            <person name="Mallet S."/>
            <person name="Morel G."/>
            <person name="Richard G.F."/>
            <person name="Sarkar A."/>
            <person name="Savel G."/>
            <person name="Schacherer J."/>
            <person name="Seret M.L."/>
            <person name="Talla E."/>
            <person name="Samson G."/>
            <person name="Jubin C."/>
            <person name="Poulain J."/>
            <person name="Vacherie B."/>
            <person name="Barbe V."/>
            <person name="Pelletier E."/>
            <person name="Sherman D.J."/>
            <person name="Westhof E."/>
            <person name="Weissenbach J."/>
            <person name="Baret P.V."/>
            <person name="Wincker P."/>
            <person name="Gaillardin C."/>
            <person name="Dujon B."/>
            <person name="Souciet J.L."/>
        </authorList>
    </citation>
    <scope>NUCLEOTIDE SEQUENCE [LARGE SCALE GENOMIC DNA]</scope>
    <source>
        <strain evidence="8">ATCC MYA-4447 / BCRC 22081 / CBS 7064 / NBRC 10061 / NRRL Y-12695</strain>
    </source>
</reference>
<evidence type="ECO:0000256" key="2">
    <source>
        <dbReference type="ARBA" id="ARBA00017589"/>
    </source>
</evidence>
<evidence type="ECO:0000313" key="7">
    <source>
        <dbReference type="EMBL" id="CCE84755.1"/>
    </source>
</evidence>
<evidence type="ECO:0000313" key="8">
    <source>
        <dbReference type="Proteomes" id="UP000005222"/>
    </source>
</evidence>
<dbReference type="Proteomes" id="UP000005222">
    <property type="component" value="Chromosome K"/>
</dbReference>
<feature type="region of interest" description="Disordered" evidence="5">
    <location>
        <begin position="149"/>
        <end position="423"/>
    </location>
</feature>
<feature type="compositionally biased region" description="Basic and acidic residues" evidence="5">
    <location>
        <begin position="376"/>
        <end position="389"/>
    </location>
</feature>
<reference evidence="6" key="1">
    <citation type="submission" date="2011-10" db="EMBL/GenBank/DDBJ databases">
        <authorList>
            <person name="Genoscope - CEA"/>
        </authorList>
    </citation>
    <scope>NUCLEOTIDE SEQUENCE</scope>
</reference>
<name>G8Y8G0_PICSO</name>
<organism evidence="6 8">
    <name type="scientific">Pichia sorbitophila (strain ATCC MYA-4447 / BCRC 22081 / CBS 7064 / NBRC 10061 / NRRL Y-12695)</name>
    <name type="common">Hybrid yeast</name>
    <dbReference type="NCBI Taxonomy" id="559304"/>
    <lineage>
        <taxon>Eukaryota</taxon>
        <taxon>Fungi</taxon>
        <taxon>Dikarya</taxon>
        <taxon>Ascomycota</taxon>
        <taxon>Saccharomycotina</taxon>
        <taxon>Pichiomycetes</taxon>
        <taxon>Debaryomycetaceae</taxon>
        <taxon>Millerozyma</taxon>
    </lineage>
</organism>
<comment type="subcellular location">
    <subcellularLocation>
        <location evidence="1">Nucleus</location>
    </subcellularLocation>
</comment>
<feature type="compositionally biased region" description="Polar residues" evidence="5">
    <location>
        <begin position="275"/>
        <end position="290"/>
    </location>
</feature>
<dbReference type="AlphaFoldDB" id="G8Y8G0"/>
<dbReference type="Gene3D" id="3.90.1030.20">
    <property type="entry name" value="DNA polymerase delta, p66 (Cdc27) subunit, wHTH domain"/>
    <property type="match status" value="1"/>
</dbReference>
<dbReference type="GO" id="GO:1904161">
    <property type="term" value="P:DNA synthesis involved in UV-damage excision repair"/>
    <property type="evidence" value="ECO:0007669"/>
    <property type="project" value="TreeGrafter"/>
</dbReference>
<evidence type="ECO:0000256" key="1">
    <source>
        <dbReference type="ARBA" id="ARBA00004123"/>
    </source>
</evidence>
<dbReference type="InterPro" id="IPR041913">
    <property type="entry name" value="POLD3_sf"/>
</dbReference>
<dbReference type="Pfam" id="PF09507">
    <property type="entry name" value="CDC27"/>
    <property type="match status" value="1"/>
</dbReference>
<feature type="compositionally biased region" description="Basic and acidic residues" evidence="5">
    <location>
        <begin position="344"/>
        <end position="363"/>
    </location>
</feature>
<protein>
    <recommendedName>
        <fullName evidence="2">DNA polymerase delta subunit 3</fullName>
    </recommendedName>
</protein>
<keyword evidence="3" id="KW-0235">DNA replication</keyword>
<dbReference type="EMBL" id="FO082048">
    <property type="protein sequence ID" value="CCE84755.1"/>
    <property type="molecule type" value="Genomic_DNA"/>
</dbReference>
<dbReference type="eggNOG" id="ENOG502T3TC">
    <property type="taxonomic scope" value="Eukaryota"/>
</dbReference>